<keyword evidence="1" id="KW-1133">Transmembrane helix</keyword>
<dbReference type="RefSeq" id="WP_301190011.1">
    <property type="nucleotide sequence ID" value="NZ_JAPDPJ010000014.1"/>
</dbReference>
<organism evidence="3 4">
    <name type="scientific">Plebeiibacterium sediminum</name>
    <dbReference type="NCBI Taxonomy" id="2992112"/>
    <lineage>
        <taxon>Bacteria</taxon>
        <taxon>Pseudomonadati</taxon>
        <taxon>Bacteroidota</taxon>
        <taxon>Bacteroidia</taxon>
        <taxon>Marinilabiliales</taxon>
        <taxon>Marinilabiliaceae</taxon>
        <taxon>Plebeiibacterium</taxon>
    </lineage>
</organism>
<name>A0AAE3M442_9BACT</name>
<dbReference type="Proteomes" id="UP001209229">
    <property type="component" value="Unassembled WGS sequence"/>
</dbReference>
<sequence length="422" mass="49501">MRFFTLISSKIKNVVAFIFRILLEILKFLNRKRWGLIAILHALILLVVTYVWLNQPFDYDAGEEHLTLFTFAEEYFQDSYKYDENFDSIVFINIAYDKVLVPKNDDLGLPAGEQILTDRRKLTKLLSVLSQNNLHKLVFFDIDFDEEYAEDSIMGEIMGRTKNFYLPMTTNKYIEKEQSVIMAAVNGNSTVLSGTFLKYPYIINQQKSIPVKFFELIDGGRFEKKGPVYCRNGQLAFRSIVPTFYFKKFSKYNENMENNYYDLGADLLWMNPEDLEQKFKDKIVLVGDFAEYDQHDTFVGKMPGTLILLNAYINLKYGNNHISFWMILIFFVTYFLLTNSLIEDRSLIKIKGFRQWMLKHRITAFFVRLLSIGFVFLLLTVISMIFFKVYLNVLILAIYFTLFGSVAKSIIAKFKKQIEEKV</sequence>
<feature type="transmembrane region" description="Helical" evidence="1">
    <location>
        <begin position="393"/>
        <end position="411"/>
    </location>
</feature>
<protein>
    <submittedName>
        <fullName evidence="3">CHASE2 domain-containing protein</fullName>
    </submittedName>
</protein>
<comment type="caution">
    <text evidence="3">The sequence shown here is derived from an EMBL/GenBank/DDBJ whole genome shotgun (WGS) entry which is preliminary data.</text>
</comment>
<feature type="transmembrane region" description="Helical" evidence="1">
    <location>
        <begin position="362"/>
        <end position="387"/>
    </location>
</feature>
<feature type="transmembrane region" description="Helical" evidence="1">
    <location>
        <begin position="35"/>
        <end position="53"/>
    </location>
</feature>
<proteinExistence type="predicted"/>
<dbReference type="Pfam" id="PF05226">
    <property type="entry name" value="CHASE2"/>
    <property type="match status" value="1"/>
</dbReference>
<dbReference type="EMBL" id="JAPDPJ010000014">
    <property type="protein sequence ID" value="MCW3786447.1"/>
    <property type="molecule type" value="Genomic_DNA"/>
</dbReference>
<evidence type="ECO:0000313" key="4">
    <source>
        <dbReference type="Proteomes" id="UP001209229"/>
    </source>
</evidence>
<keyword evidence="1" id="KW-0812">Transmembrane</keyword>
<keyword evidence="4" id="KW-1185">Reference proteome</keyword>
<feature type="transmembrane region" description="Helical" evidence="1">
    <location>
        <begin position="322"/>
        <end position="342"/>
    </location>
</feature>
<dbReference type="AlphaFoldDB" id="A0AAE3M442"/>
<accession>A0AAE3M442</accession>
<evidence type="ECO:0000313" key="3">
    <source>
        <dbReference type="EMBL" id="MCW3786447.1"/>
    </source>
</evidence>
<evidence type="ECO:0000256" key="1">
    <source>
        <dbReference type="SAM" id="Phobius"/>
    </source>
</evidence>
<reference evidence="3" key="1">
    <citation type="submission" date="2022-10" db="EMBL/GenBank/DDBJ databases">
        <authorList>
            <person name="Yu W.X."/>
        </authorList>
    </citation>
    <scope>NUCLEOTIDE SEQUENCE</scope>
    <source>
        <strain evidence="3">AAT</strain>
    </source>
</reference>
<keyword evidence="1" id="KW-0472">Membrane</keyword>
<feature type="domain" description="CHASE2" evidence="2">
    <location>
        <begin position="113"/>
        <end position="316"/>
    </location>
</feature>
<dbReference type="InterPro" id="IPR007890">
    <property type="entry name" value="CHASE2"/>
</dbReference>
<evidence type="ECO:0000259" key="2">
    <source>
        <dbReference type="Pfam" id="PF05226"/>
    </source>
</evidence>
<gene>
    <name evidence="3" type="ORF">OM075_08205</name>
</gene>